<gene>
    <name evidence="6" type="ORF">LTR25_010538</name>
</gene>
<dbReference type="PANTHER" id="PTHR43004:SF19">
    <property type="entry name" value="BINDING MONOOXYGENASE, PUTATIVE (JCVI)-RELATED"/>
    <property type="match status" value="1"/>
</dbReference>
<name>A0AAV9PUI8_9PEZI</name>
<dbReference type="InterPro" id="IPR002938">
    <property type="entry name" value="FAD-bd"/>
</dbReference>
<dbReference type="InterPro" id="IPR050641">
    <property type="entry name" value="RIFMO-like"/>
</dbReference>
<dbReference type="PANTHER" id="PTHR43004">
    <property type="entry name" value="TRK SYSTEM POTASSIUM UPTAKE PROTEIN"/>
    <property type="match status" value="1"/>
</dbReference>
<evidence type="ECO:0000256" key="1">
    <source>
        <dbReference type="ARBA" id="ARBA00001974"/>
    </source>
</evidence>
<dbReference type="PRINTS" id="PR00420">
    <property type="entry name" value="RNGMNOXGNASE"/>
</dbReference>
<dbReference type="SUPFAM" id="SSF51905">
    <property type="entry name" value="FAD/NAD(P)-binding domain"/>
    <property type="match status" value="1"/>
</dbReference>
<keyword evidence="4" id="KW-0560">Oxidoreductase</keyword>
<feature type="domain" description="FAD-binding" evidence="5">
    <location>
        <begin position="12"/>
        <end position="344"/>
    </location>
</feature>
<evidence type="ECO:0000259" key="5">
    <source>
        <dbReference type="Pfam" id="PF01494"/>
    </source>
</evidence>
<sequence>MSSSSKSPPWAIIVGAGPSGLLLGLLLAKRGIPVQLVDLAYELDKNPRATHYGTPAMYELNRAGVVDEMRAQGFHPNSVCWRKLDGTYLTGIDMGILGDYPDRMVCLPLNKLGTILYEHISKQPSATVNWGYKVVSLGQDDDKAWVNVETPDEGPKRLEAKYIIGCDGANSQVRRSLFGDWEFPGKTWDQQIVATNTYYDFEPYGWLDSNFIIHPEHFFMAARIGKDGLWRITYGEKPGLTMEQLRERLPAKFKTFLPGHPEPDQYKVVNFSPYKIHQRLAPSMRVGRFCLAADAAHLCNPFGGMGLTGGIVDIGGLYDCLVGIYDGVADDSILDKYSEIRSQKYNEIINPISSDNIVRLFGQDADTALENDEFLKMLKTAETDLEFAKEFQKGAYALQHDFTQYYKNNNNKEPNGHANGNVEAEANEKVGEVAAQVPQAQAVAAGGVTD</sequence>
<dbReference type="InterPro" id="IPR036188">
    <property type="entry name" value="FAD/NAD-bd_sf"/>
</dbReference>
<reference evidence="6 7" key="1">
    <citation type="submission" date="2023-06" db="EMBL/GenBank/DDBJ databases">
        <title>Black Yeasts Isolated from many extreme environments.</title>
        <authorList>
            <person name="Coleine C."/>
            <person name="Stajich J.E."/>
            <person name="Selbmann L."/>
        </authorList>
    </citation>
    <scope>NUCLEOTIDE SEQUENCE [LARGE SCALE GENOMIC DNA]</scope>
    <source>
        <strain evidence="6 7">CCFEE 5887</strain>
    </source>
</reference>
<comment type="caution">
    <text evidence="6">The sequence shown here is derived from an EMBL/GenBank/DDBJ whole genome shotgun (WGS) entry which is preliminary data.</text>
</comment>
<evidence type="ECO:0000256" key="3">
    <source>
        <dbReference type="ARBA" id="ARBA00022827"/>
    </source>
</evidence>
<dbReference type="Gene3D" id="3.30.70.2450">
    <property type="match status" value="1"/>
</dbReference>
<keyword evidence="3" id="KW-0274">FAD</keyword>
<evidence type="ECO:0000256" key="4">
    <source>
        <dbReference type="ARBA" id="ARBA00023002"/>
    </source>
</evidence>
<dbReference type="Pfam" id="PF01494">
    <property type="entry name" value="FAD_binding_3"/>
    <property type="match status" value="1"/>
</dbReference>
<dbReference type="Proteomes" id="UP001345827">
    <property type="component" value="Unassembled WGS sequence"/>
</dbReference>
<organism evidence="6 7">
    <name type="scientific">Vermiconidia calcicola</name>
    <dbReference type="NCBI Taxonomy" id="1690605"/>
    <lineage>
        <taxon>Eukaryota</taxon>
        <taxon>Fungi</taxon>
        <taxon>Dikarya</taxon>
        <taxon>Ascomycota</taxon>
        <taxon>Pezizomycotina</taxon>
        <taxon>Dothideomycetes</taxon>
        <taxon>Dothideomycetidae</taxon>
        <taxon>Mycosphaerellales</taxon>
        <taxon>Extremaceae</taxon>
        <taxon>Vermiconidia</taxon>
    </lineage>
</organism>
<accession>A0AAV9PUI8</accession>
<evidence type="ECO:0000256" key="2">
    <source>
        <dbReference type="ARBA" id="ARBA00022630"/>
    </source>
</evidence>
<protein>
    <recommendedName>
        <fullName evidence="5">FAD-binding domain-containing protein</fullName>
    </recommendedName>
</protein>
<keyword evidence="2" id="KW-0285">Flavoprotein</keyword>
<dbReference type="Gene3D" id="3.50.50.60">
    <property type="entry name" value="FAD/NAD(P)-binding domain"/>
    <property type="match status" value="1"/>
</dbReference>
<dbReference type="EMBL" id="JAXLQG010000027">
    <property type="protein sequence ID" value="KAK5528231.1"/>
    <property type="molecule type" value="Genomic_DNA"/>
</dbReference>
<comment type="cofactor">
    <cofactor evidence="1">
        <name>FAD</name>
        <dbReference type="ChEBI" id="CHEBI:57692"/>
    </cofactor>
</comment>
<keyword evidence="7" id="KW-1185">Reference proteome</keyword>
<evidence type="ECO:0000313" key="6">
    <source>
        <dbReference type="EMBL" id="KAK5528231.1"/>
    </source>
</evidence>
<proteinExistence type="predicted"/>
<dbReference type="GO" id="GO:0016709">
    <property type="term" value="F:oxidoreductase activity, acting on paired donors, with incorporation or reduction of molecular oxygen, NAD(P)H as one donor, and incorporation of one atom of oxygen"/>
    <property type="evidence" value="ECO:0007669"/>
    <property type="project" value="UniProtKB-ARBA"/>
</dbReference>
<dbReference type="AlphaFoldDB" id="A0AAV9PUI8"/>
<evidence type="ECO:0000313" key="7">
    <source>
        <dbReference type="Proteomes" id="UP001345827"/>
    </source>
</evidence>
<dbReference type="GO" id="GO:0071949">
    <property type="term" value="F:FAD binding"/>
    <property type="evidence" value="ECO:0007669"/>
    <property type="project" value="InterPro"/>
</dbReference>